<reference evidence="2 3" key="1">
    <citation type="submission" date="2019-10" db="EMBL/GenBank/DDBJ databases">
        <title>Unraveling microbial dark matter from salterns through culturing: the case of the genus Halosegnis.</title>
        <authorList>
            <person name="Duran-Viseras A."/>
            <person name="Andrei A.-S."/>
            <person name="Vera-Gargallo B."/>
            <person name="Ghai R."/>
            <person name="Sanchez-Porro C."/>
            <person name="Ventosa A."/>
        </authorList>
    </citation>
    <scope>NUCLEOTIDE SEQUENCE [LARGE SCALE GENOMIC DNA]</scope>
    <source>
        <strain evidence="2 3">F19-13</strain>
    </source>
</reference>
<protein>
    <submittedName>
        <fullName evidence="2">Glycosyltransferase</fullName>
    </submittedName>
</protein>
<dbReference type="GO" id="GO:0016757">
    <property type="term" value="F:glycosyltransferase activity"/>
    <property type="evidence" value="ECO:0007669"/>
    <property type="project" value="InterPro"/>
</dbReference>
<dbReference type="PANTHER" id="PTHR45947:SF3">
    <property type="entry name" value="SULFOQUINOVOSYL TRANSFERASE SQD2"/>
    <property type="match status" value="1"/>
</dbReference>
<gene>
    <name evidence="2" type="ORF">DP108_04915</name>
</gene>
<name>A0A5N5UP31_9EURY</name>
<dbReference type="Pfam" id="PF00534">
    <property type="entry name" value="Glycos_transf_1"/>
    <property type="match status" value="1"/>
</dbReference>
<dbReference type="AlphaFoldDB" id="A0A5N5UP31"/>
<evidence type="ECO:0000313" key="3">
    <source>
        <dbReference type="Proteomes" id="UP000326207"/>
    </source>
</evidence>
<proteinExistence type="predicted"/>
<dbReference type="InterPro" id="IPR050194">
    <property type="entry name" value="Glycosyltransferase_grp1"/>
</dbReference>
<keyword evidence="2" id="KW-0808">Transferase</keyword>
<dbReference type="SUPFAM" id="SSF53756">
    <property type="entry name" value="UDP-Glycosyltransferase/glycogen phosphorylase"/>
    <property type="match status" value="1"/>
</dbReference>
<comment type="caution">
    <text evidence="2">The sequence shown here is derived from an EMBL/GenBank/DDBJ whole genome shotgun (WGS) entry which is preliminary data.</text>
</comment>
<dbReference type="RefSeq" id="WP_152156082.1">
    <property type="nucleotide sequence ID" value="NZ_QMDY01000002.1"/>
</dbReference>
<sequence length="365" mass="40368">MTDARFTVIVESPSRLTYLISSMETGGAQWGMIRLLGNLSPTDYDVTVVALQSVENNLVAELPEHVSFVDLAVTPRYRFDRLVALIPIIKGSDILVCSLYHATITGRIFGSVWAVPTVLNWKHNGRFRGGLRRLIYLLTNSLSDGVLADSAYVARVMGEQPGNLPIFEVPIAGINIDRFPIVQHSETDQIVVGTLGTLRWEKQHEQVLAVAEALPKIEFVIGGDGERYEELQNMIENRRLENVKLAGHIDDVASFLAGLDIYFQPSLSEGLCITVLEAMAAGLPVVASDVGGISDSVLNGVTGYLRSPEETMEFKQDIRYLSKDPEIRREFGREARSRVEEIYSEENLVTAFREALLEVSEGGPC</sequence>
<dbReference type="InterPro" id="IPR001296">
    <property type="entry name" value="Glyco_trans_1"/>
</dbReference>
<dbReference type="Gene3D" id="3.40.50.2000">
    <property type="entry name" value="Glycogen Phosphorylase B"/>
    <property type="match status" value="2"/>
</dbReference>
<accession>A0A5N5UP31</accession>
<dbReference type="PANTHER" id="PTHR45947">
    <property type="entry name" value="SULFOQUINOVOSYL TRANSFERASE SQD2"/>
    <property type="match status" value="1"/>
</dbReference>
<evidence type="ECO:0000313" key="2">
    <source>
        <dbReference type="EMBL" id="KAB7519446.1"/>
    </source>
</evidence>
<feature type="domain" description="Glycosyl transferase family 1" evidence="1">
    <location>
        <begin position="184"/>
        <end position="337"/>
    </location>
</feature>
<evidence type="ECO:0000259" key="1">
    <source>
        <dbReference type="Pfam" id="PF00534"/>
    </source>
</evidence>
<dbReference type="EMBL" id="QMDY01000002">
    <property type="protein sequence ID" value="KAB7519446.1"/>
    <property type="molecule type" value="Genomic_DNA"/>
</dbReference>
<organism evidence="2 3">
    <name type="scientific">Halosegnis rubeus</name>
    <dbReference type="NCBI Taxonomy" id="2212850"/>
    <lineage>
        <taxon>Archaea</taxon>
        <taxon>Methanobacteriati</taxon>
        <taxon>Methanobacteriota</taxon>
        <taxon>Stenosarchaea group</taxon>
        <taxon>Halobacteria</taxon>
        <taxon>Halobacteriales</taxon>
        <taxon>Natronomonadaceae</taxon>
        <taxon>Halosegnis</taxon>
    </lineage>
</organism>
<dbReference type="Proteomes" id="UP000326207">
    <property type="component" value="Unassembled WGS sequence"/>
</dbReference>